<dbReference type="EMBL" id="SKFG01000043">
    <property type="protein sequence ID" value="TCZ70979.1"/>
    <property type="molecule type" value="Genomic_DNA"/>
</dbReference>
<comment type="caution">
    <text evidence="1">The sequence shown here is derived from an EMBL/GenBank/DDBJ whole genome shotgun (WGS) entry which is preliminary data.</text>
</comment>
<proteinExistence type="predicted"/>
<dbReference type="Pfam" id="PF08876">
    <property type="entry name" value="DUF1836"/>
    <property type="match status" value="1"/>
</dbReference>
<dbReference type="AlphaFoldDB" id="A0A4R4DYW1"/>
<evidence type="ECO:0000313" key="2">
    <source>
        <dbReference type="Proteomes" id="UP000295418"/>
    </source>
</evidence>
<evidence type="ECO:0000313" key="1">
    <source>
        <dbReference type="EMBL" id="TCZ70979.1"/>
    </source>
</evidence>
<dbReference type="PANTHER" id="PTHR40056">
    <property type="entry name" value="HYPOTHETICAL CYTOSOLIC PROTEIN"/>
    <property type="match status" value="1"/>
</dbReference>
<dbReference type="OrthoDB" id="3191472at2"/>
<organism evidence="1 2">
    <name type="scientific">Paenibacillus albiflavus</name>
    <dbReference type="NCBI Taxonomy" id="2545760"/>
    <lineage>
        <taxon>Bacteria</taxon>
        <taxon>Bacillati</taxon>
        <taxon>Bacillota</taxon>
        <taxon>Bacilli</taxon>
        <taxon>Bacillales</taxon>
        <taxon>Paenibacillaceae</taxon>
        <taxon>Paenibacillus</taxon>
    </lineage>
</organism>
<accession>A0A4R4DYW1</accession>
<dbReference type="InterPro" id="IPR014975">
    <property type="entry name" value="DUF1836"/>
</dbReference>
<sequence length="199" mass="23154">MIKLINTYPHFQIYSKGSILLNDQIEQLLTQIIEQSDIEITDIPKIDLYMDQVITLFDSNVGTSKRYPEDKLLTKTMINNYTKDKILMPAKNKKYTPEHIAQMALIYHLKQSLQIGDIKNLFQATLHHKDVNVWAVYEQFLANKKVQLSNTNEQIKTQFADDESKLNPKEQTLLTVLSLIQQANTYKRLAEKLIDQLDN</sequence>
<dbReference type="PANTHER" id="PTHR40056:SF1">
    <property type="entry name" value="DUF1836 DOMAIN-CONTAINING PROTEIN"/>
    <property type="match status" value="1"/>
</dbReference>
<keyword evidence="2" id="KW-1185">Reference proteome</keyword>
<name>A0A4R4DYW1_9BACL</name>
<reference evidence="1 2" key="1">
    <citation type="submission" date="2019-03" db="EMBL/GenBank/DDBJ databases">
        <authorList>
            <person name="Kim M.K.M."/>
        </authorList>
    </citation>
    <scope>NUCLEOTIDE SEQUENCE [LARGE SCALE GENOMIC DNA]</scope>
    <source>
        <strain evidence="1 2">18JY21-1</strain>
    </source>
</reference>
<gene>
    <name evidence="1" type="ORF">E0485_23105</name>
</gene>
<dbReference type="Proteomes" id="UP000295418">
    <property type="component" value="Unassembled WGS sequence"/>
</dbReference>
<protein>
    <submittedName>
        <fullName evidence="1">DUF1836 domain-containing protein</fullName>
    </submittedName>
</protein>